<evidence type="ECO:0000256" key="2">
    <source>
        <dbReference type="ARBA" id="ARBA00003015"/>
    </source>
</evidence>
<organism evidence="8 9">
    <name type="scientific">Cyanobium gracile UHCC 0281</name>
    <dbReference type="NCBI Taxonomy" id="3110309"/>
    <lineage>
        <taxon>Bacteria</taxon>
        <taxon>Bacillati</taxon>
        <taxon>Cyanobacteriota</taxon>
        <taxon>Cyanophyceae</taxon>
        <taxon>Synechococcales</taxon>
        <taxon>Prochlorococcaceae</taxon>
        <taxon>Cyanobium</taxon>
    </lineage>
</organism>
<reference evidence="8 9" key="1">
    <citation type="submission" date="2023-12" db="EMBL/GenBank/DDBJ databases">
        <title>Baltic Sea Cyanobacteria.</title>
        <authorList>
            <person name="Delbaje E."/>
            <person name="Fewer D.P."/>
            <person name="Shishido T.K."/>
        </authorList>
    </citation>
    <scope>NUCLEOTIDE SEQUENCE [LARGE SCALE GENOMIC DNA]</scope>
    <source>
        <strain evidence="8 9">UHCC 0281</strain>
    </source>
</reference>
<feature type="binding site" evidence="7">
    <location>
        <position position="117"/>
    </location>
    <ligand>
        <name>substrate</name>
    </ligand>
</feature>
<keyword evidence="9" id="KW-1185">Reference proteome</keyword>
<feature type="binding site" evidence="7">
    <location>
        <position position="149"/>
    </location>
    <ligand>
        <name>substrate</name>
    </ligand>
</feature>
<evidence type="ECO:0000256" key="7">
    <source>
        <dbReference type="HAMAP-Rule" id="MF_01057"/>
    </source>
</evidence>
<feature type="binding site" evidence="7">
    <location>
        <position position="87"/>
    </location>
    <ligand>
        <name>S-adenosyl-L-methionine</name>
        <dbReference type="ChEBI" id="CHEBI:59789"/>
    </ligand>
</feature>
<comment type="pathway">
    <text evidence="7">tRNA modification; N(7)-methylguanine-tRNA biosynthesis.</text>
</comment>
<evidence type="ECO:0000256" key="6">
    <source>
        <dbReference type="ARBA" id="ARBA00022694"/>
    </source>
</evidence>
<keyword evidence="3 7" id="KW-0489">Methyltransferase</keyword>
<protein>
    <recommendedName>
        <fullName evidence="7">tRNA (guanine-N(7)-)-methyltransferase</fullName>
        <ecNumber evidence="7">2.1.1.33</ecNumber>
    </recommendedName>
    <alternativeName>
        <fullName evidence="7">tRNA (guanine(46)-N(7))-methyltransferase</fullName>
    </alternativeName>
    <alternativeName>
        <fullName evidence="7">tRNA(m7G46)-methyltransferase</fullName>
    </alternativeName>
</protein>
<name>A0ABU5STB8_9CYAN</name>
<evidence type="ECO:0000256" key="5">
    <source>
        <dbReference type="ARBA" id="ARBA00022691"/>
    </source>
</evidence>
<feature type="binding site" evidence="7">
    <location>
        <position position="35"/>
    </location>
    <ligand>
        <name>S-adenosyl-L-methionine</name>
        <dbReference type="ChEBI" id="CHEBI:59789"/>
    </ligand>
</feature>
<evidence type="ECO:0000256" key="4">
    <source>
        <dbReference type="ARBA" id="ARBA00022679"/>
    </source>
</evidence>
<feature type="binding site" evidence="7">
    <location>
        <position position="113"/>
    </location>
    <ligand>
        <name>S-adenosyl-L-methionine</name>
        <dbReference type="ChEBI" id="CHEBI:59789"/>
    </ligand>
</feature>
<dbReference type="EMBL" id="JAYGHY010000008">
    <property type="protein sequence ID" value="MEA5441771.1"/>
    <property type="molecule type" value="Genomic_DNA"/>
</dbReference>
<comment type="catalytic activity">
    <reaction evidence="1 7">
        <text>guanosine(46) in tRNA + S-adenosyl-L-methionine = N(7)-methylguanosine(46) in tRNA + S-adenosyl-L-homocysteine</text>
        <dbReference type="Rhea" id="RHEA:42708"/>
        <dbReference type="Rhea" id="RHEA-COMP:10188"/>
        <dbReference type="Rhea" id="RHEA-COMP:10189"/>
        <dbReference type="ChEBI" id="CHEBI:57856"/>
        <dbReference type="ChEBI" id="CHEBI:59789"/>
        <dbReference type="ChEBI" id="CHEBI:74269"/>
        <dbReference type="ChEBI" id="CHEBI:74480"/>
        <dbReference type="EC" id="2.1.1.33"/>
    </reaction>
</comment>
<dbReference type="InterPro" id="IPR055361">
    <property type="entry name" value="tRNA_methyltr_TrmB_bact"/>
</dbReference>
<comment type="similarity">
    <text evidence="7">Belongs to the class I-like SAM-binding methyltransferase superfamily. TrmB family.</text>
</comment>
<dbReference type="Gene3D" id="3.40.50.150">
    <property type="entry name" value="Vaccinia Virus protein VP39"/>
    <property type="match status" value="1"/>
</dbReference>
<comment type="caution">
    <text evidence="8">The sequence shown here is derived from an EMBL/GenBank/DDBJ whole genome shotgun (WGS) entry which is preliminary data.</text>
</comment>
<evidence type="ECO:0000256" key="1">
    <source>
        <dbReference type="ARBA" id="ARBA00000142"/>
    </source>
</evidence>
<evidence type="ECO:0000256" key="3">
    <source>
        <dbReference type="ARBA" id="ARBA00022603"/>
    </source>
</evidence>
<dbReference type="PANTHER" id="PTHR23417:SF21">
    <property type="entry name" value="TRNA (GUANINE-N(7)-)-METHYLTRANSFERASE"/>
    <property type="match status" value="1"/>
</dbReference>
<dbReference type="EC" id="2.1.1.33" evidence="7"/>
<dbReference type="PANTHER" id="PTHR23417">
    <property type="entry name" value="3-DEOXY-D-MANNO-OCTULOSONIC-ACID TRANSFERASE/TRNA GUANINE-N 7 - -METHYLTRANSFERASE"/>
    <property type="match status" value="1"/>
</dbReference>
<evidence type="ECO:0000313" key="8">
    <source>
        <dbReference type="EMBL" id="MEA5441771.1"/>
    </source>
</evidence>
<keyword evidence="4 7" id="KW-0808">Transferase</keyword>
<comment type="caution">
    <text evidence="7">Lacks conserved residue(s) required for the propagation of feature annotation.</text>
</comment>
<accession>A0ABU5STB8</accession>
<dbReference type="InterPro" id="IPR003358">
    <property type="entry name" value="tRNA_(Gua-N-7)_MeTrfase_Trmb"/>
</dbReference>
<dbReference type="GO" id="GO:0008176">
    <property type="term" value="F:tRNA (guanine(46)-N7)-methyltransferase activity"/>
    <property type="evidence" value="ECO:0007669"/>
    <property type="project" value="UniProtKB-EC"/>
</dbReference>
<dbReference type="RefSeq" id="WP_323355932.1">
    <property type="nucleotide sequence ID" value="NZ_JAYGHY010000008.1"/>
</dbReference>
<dbReference type="HAMAP" id="MF_01057">
    <property type="entry name" value="tRNA_methyltr_TrmB"/>
    <property type="match status" value="1"/>
</dbReference>
<keyword evidence="6 7" id="KW-0819">tRNA processing</keyword>
<gene>
    <name evidence="7 8" type="primary">trmB</name>
    <name evidence="8" type="ORF">VB739_04315</name>
</gene>
<dbReference type="Proteomes" id="UP001302329">
    <property type="component" value="Unassembled WGS sequence"/>
</dbReference>
<dbReference type="NCBIfam" id="TIGR00091">
    <property type="entry name" value="tRNA (guanosine(46)-N7)-methyltransferase TrmB"/>
    <property type="match status" value="1"/>
</dbReference>
<dbReference type="SUPFAM" id="SSF53335">
    <property type="entry name" value="S-adenosyl-L-methionine-dependent methyltransferases"/>
    <property type="match status" value="1"/>
</dbReference>
<dbReference type="PROSITE" id="PS51625">
    <property type="entry name" value="SAM_MT_TRMB"/>
    <property type="match status" value="1"/>
</dbReference>
<dbReference type="Pfam" id="PF02390">
    <property type="entry name" value="Methyltransf_4"/>
    <property type="match status" value="1"/>
</dbReference>
<comment type="function">
    <text evidence="2 7">Catalyzes the formation of N(7)-methylguanine at position 46 (m7G46) in tRNA.</text>
</comment>
<feature type="binding site" evidence="7">
    <location>
        <position position="60"/>
    </location>
    <ligand>
        <name>S-adenosyl-L-methionine</name>
        <dbReference type="ChEBI" id="CHEBI:59789"/>
    </ligand>
</feature>
<proteinExistence type="inferred from homology"/>
<evidence type="ECO:0000313" key="9">
    <source>
        <dbReference type="Proteomes" id="UP001302329"/>
    </source>
</evidence>
<sequence length="237" mass="26134">MRQHVNPLSRIHQLARPLPPLIELFADPSLPLHLDIGSARGRFLLAMAPLAPQRNHLGLEIRRPLVEAAEADRRRDGLTNLRFLYGNANVNLPEWLVHLGAGQLELVTLQFPDPWFKLRHRKRRVLQPALLLAIAAALAPGRRLFLQSDVEALIAPMRQLVEASSAFELAGPEECGPELNPLPVATEREGQVLAGGLPVHRSLYRRNCAPLPPLADLEGRLEPTAGSTDNRLDAAAD</sequence>
<dbReference type="InterPro" id="IPR029063">
    <property type="entry name" value="SAM-dependent_MTases_sf"/>
</dbReference>
<keyword evidence="5 7" id="KW-0949">S-adenosyl-L-methionine</keyword>